<keyword evidence="4" id="KW-1185">Reference proteome</keyword>
<accession>A0ABR4CIQ6</accession>
<feature type="domain" description="Glucose-methanol-choline oxidoreductase N-terminal" evidence="2">
    <location>
        <begin position="293"/>
        <end position="307"/>
    </location>
</feature>
<gene>
    <name evidence="3" type="ORF">VTL71DRAFT_15704</name>
</gene>
<evidence type="ECO:0000256" key="1">
    <source>
        <dbReference type="ARBA" id="ARBA00010790"/>
    </source>
</evidence>
<dbReference type="Pfam" id="PF05199">
    <property type="entry name" value="GMC_oxred_C"/>
    <property type="match status" value="1"/>
</dbReference>
<dbReference type="SUPFAM" id="SSF54373">
    <property type="entry name" value="FAD-linked reductases, C-terminal domain"/>
    <property type="match status" value="1"/>
</dbReference>
<dbReference type="Gene3D" id="3.30.560.10">
    <property type="entry name" value="Glucose Oxidase, domain 3"/>
    <property type="match status" value="1"/>
</dbReference>
<organism evidence="3 4">
    <name type="scientific">Oculimacula yallundae</name>
    <dbReference type="NCBI Taxonomy" id="86028"/>
    <lineage>
        <taxon>Eukaryota</taxon>
        <taxon>Fungi</taxon>
        <taxon>Dikarya</taxon>
        <taxon>Ascomycota</taxon>
        <taxon>Pezizomycotina</taxon>
        <taxon>Leotiomycetes</taxon>
        <taxon>Helotiales</taxon>
        <taxon>Ploettnerulaceae</taxon>
        <taxon>Oculimacula</taxon>
    </lineage>
</organism>
<dbReference type="PANTHER" id="PTHR11552:SF78">
    <property type="entry name" value="GLUCOSE-METHANOL-CHOLINE OXIDOREDUCTASE N-TERMINAL DOMAIN-CONTAINING PROTEIN"/>
    <property type="match status" value="1"/>
</dbReference>
<name>A0ABR4CIQ6_9HELO</name>
<evidence type="ECO:0000313" key="3">
    <source>
        <dbReference type="EMBL" id="KAL2069366.1"/>
    </source>
</evidence>
<dbReference type="SUPFAM" id="SSF51905">
    <property type="entry name" value="FAD/NAD(P)-binding domain"/>
    <property type="match status" value="1"/>
</dbReference>
<dbReference type="PANTHER" id="PTHR11552">
    <property type="entry name" value="GLUCOSE-METHANOL-CHOLINE GMC OXIDOREDUCTASE"/>
    <property type="match status" value="1"/>
</dbReference>
<dbReference type="PIRSF" id="PIRSF000137">
    <property type="entry name" value="Alcohol_oxidase"/>
    <property type="match status" value="1"/>
</dbReference>
<dbReference type="InterPro" id="IPR007867">
    <property type="entry name" value="GMC_OxRtase_C"/>
</dbReference>
<dbReference type="InterPro" id="IPR000172">
    <property type="entry name" value="GMC_OxRdtase_N"/>
</dbReference>
<sequence length="619" mass="67114">MGLYDTLPQDLKEVDIIIAGGIFCSFRQPVQNLQIIGGTAGCIVASRLAAADSNLSILLIESGQNNFNNPKIVYPGMFFGNLMLGSTSAIFWQTEESKALAGRKLVIPSGGILGGGSSINFMMYTRAQAIDFDSWKTPGWAANDLLPYLQKLETYHGSGKPDTHGCDGPIHISDGGYSSKGLQQDFITAAGKVGLSDILDLQDLKSNNGVSRWLRYISPDGKRQDTAHRYLHALLNGGKHPNLHVLVETQVVRVLFDEQAKANGVEFCPNLTFHETTTSRVVRARKMVIVSAGACGTPLILERSGVGNPEILHQASIPLVADVPGVGHDYQDHNGVFVAYKTSLDLEGTQNALFGGLQTFEDAIKEGNPKMGWNTLDVGGKVRPDSSEVAALGPEFEAAWEKDFKEPSKPLGIIALSGGYPGDRSLAPGRECVQVASYNAYPYSRGSIHITGPSIVDVPRFDNGYFSDANNFDLKAHIWQYKKQREVMRRTSMYRGELAISHPKFSPASKAACLDLDIAQTLVVTEDIAYSPEDDKAIEQFLRENLTTTWHSLGTAKMAPRDELGVVDRFLNVYGVSGLKVIDLSIVPENVGANTNNTALMIGEKGADIIAGELGLRLV</sequence>
<dbReference type="PROSITE" id="PS00624">
    <property type="entry name" value="GMC_OXRED_2"/>
    <property type="match status" value="1"/>
</dbReference>
<dbReference type="Gene3D" id="3.50.50.60">
    <property type="entry name" value="FAD/NAD(P)-binding domain"/>
    <property type="match status" value="1"/>
</dbReference>
<comment type="caution">
    <text evidence="3">The sequence shown here is derived from an EMBL/GenBank/DDBJ whole genome shotgun (WGS) entry which is preliminary data.</text>
</comment>
<comment type="similarity">
    <text evidence="1">Belongs to the GMC oxidoreductase family.</text>
</comment>
<dbReference type="InterPro" id="IPR012132">
    <property type="entry name" value="GMC_OxRdtase"/>
</dbReference>
<proteinExistence type="inferred from homology"/>
<dbReference type="EMBL" id="JAZHXI010000008">
    <property type="protein sequence ID" value="KAL2069366.1"/>
    <property type="molecule type" value="Genomic_DNA"/>
</dbReference>
<protein>
    <recommendedName>
        <fullName evidence="2">Glucose-methanol-choline oxidoreductase N-terminal domain-containing protein</fullName>
    </recommendedName>
</protein>
<dbReference type="InterPro" id="IPR036188">
    <property type="entry name" value="FAD/NAD-bd_sf"/>
</dbReference>
<evidence type="ECO:0000313" key="4">
    <source>
        <dbReference type="Proteomes" id="UP001595075"/>
    </source>
</evidence>
<dbReference type="Proteomes" id="UP001595075">
    <property type="component" value="Unassembled WGS sequence"/>
</dbReference>
<dbReference type="Pfam" id="PF00732">
    <property type="entry name" value="GMC_oxred_N"/>
    <property type="match status" value="1"/>
</dbReference>
<reference evidence="3 4" key="1">
    <citation type="journal article" date="2024" name="Commun. Biol.">
        <title>Comparative genomic analysis of thermophilic fungi reveals convergent evolutionary adaptations and gene losses.</title>
        <authorList>
            <person name="Steindorff A.S."/>
            <person name="Aguilar-Pontes M.V."/>
            <person name="Robinson A.J."/>
            <person name="Andreopoulos B."/>
            <person name="LaButti K."/>
            <person name="Kuo A."/>
            <person name="Mondo S."/>
            <person name="Riley R."/>
            <person name="Otillar R."/>
            <person name="Haridas S."/>
            <person name="Lipzen A."/>
            <person name="Grimwood J."/>
            <person name="Schmutz J."/>
            <person name="Clum A."/>
            <person name="Reid I.D."/>
            <person name="Moisan M.C."/>
            <person name="Butler G."/>
            <person name="Nguyen T.T.M."/>
            <person name="Dewar K."/>
            <person name="Conant G."/>
            <person name="Drula E."/>
            <person name="Henrissat B."/>
            <person name="Hansel C."/>
            <person name="Singer S."/>
            <person name="Hutchinson M.I."/>
            <person name="de Vries R.P."/>
            <person name="Natvig D.O."/>
            <person name="Powell A.J."/>
            <person name="Tsang A."/>
            <person name="Grigoriev I.V."/>
        </authorList>
    </citation>
    <scope>NUCLEOTIDE SEQUENCE [LARGE SCALE GENOMIC DNA]</scope>
    <source>
        <strain evidence="3 4">CBS 494.80</strain>
    </source>
</reference>
<evidence type="ECO:0000259" key="2">
    <source>
        <dbReference type="PROSITE" id="PS00624"/>
    </source>
</evidence>